<dbReference type="InterPro" id="IPR032466">
    <property type="entry name" value="Metal_Hydrolase"/>
</dbReference>
<dbReference type="PANTHER" id="PTHR22642">
    <property type="entry name" value="IMIDAZOLONEPROPIONASE"/>
    <property type="match status" value="1"/>
</dbReference>
<organism evidence="3 4">
    <name type="scientific">Gemmatimonas groenlandica</name>
    <dbReference type="NCBI Taxonomy" id="2732249"/>
    <lineage>
        <taxon>Bacteria</taxon>
        <taxon>Pseudomonadati</taxon>
        <taxon>Gemmatimonadota</taxon>
        <taxon>Gemmatimonadia</taxon>
        <taxon>Gemmatimonadales</taxon>
        <taxon>Gemmatimonadaceae</taxon>
        <taxon>Gemmatimonas</taxon>
    </lineage>
</organism>
<evidence type="ECO:0000313" key="4">
    <source>
        <dbReference type="Proteomes" id="UP000500938"/>
    </source>
</evidence>
<dbReference type="InterPro" id="IPR033932">
    <property type="entry name" value="YtcJ-like"/>
</dbReference>
<dbReference type="KEGG" id="ggr:HKW67_12365"/>
<dbReference type="Gene3D" id="3.20.20.140">
    <property type="entry name" value="Metal-dependent hydrolases"/>
    <property type="match status" value="1"/>
</dbReference>
<dbReference type="InterPro" id="IPR013108">
    <property type="entry name" value="Amidohydro_3"/>
</dbReference>
<gene>
    <name evidence="3" type="ORF">HKW67_12365</name>
</gene>
<proteinExistence type="predicted"/>
<dbReference type="Proteomes" id="UP000500938">
    <property type="component" value="Chromosome"/>
</dbReference>
<evidence type="ECO:0000313" key="3">
    <source>
        <dbReference type="EMBL" id="QJR36243.1"/>
    </source>
</evidence>
<feature type="domain" description="Amidohydrolase 3" evidence="2">
    <location>
        <begin position="77"/>
        <end position="557"/>
    </location>
</feature>
<dbReference type="GO" id="GO:0016810">
    <property type="term" value="F:hydrolase activity, acting on carbon-nitrogen (but not peptide) bonds"/>
    <property type="evidence" value="ECO:0007669"/>
    <property type="project" value="InterPro"/>
</dbReference>
<reference evidence="3 4" key="1">
    <citation type="submission" date="2020-05" db="EMBL/GenBank/DDBJ databases">
        <title>Complete genome sequence of Gemmatimonas greenlandica TET16.</title>
        <authorList>
            <person name="Zeng Y."/>
        </authorList>
    </citation>
    <scope>NUCLEOTIDE SEQUENCE [LARGE SCALE GENOMIC DNA]</scope>
    <source>
        <strain evidence="3 4">TET16</strain>
    </source>
</reference>
<feature type="chain" id="PRO_5026657938" evidence="1">
    <location>
        <begin position="22"/>
        <end position="561"/>
    </location>
</feature>
<dbReference type="SUPFAM" id="SSF51556">
    <property type="entry name" value="Metallo-dependent hydrolases"/>
    <property type="match status" value="1"/>
</dbReference>
<dbReference type="AlphaFoldDB" id="A0A6M4INF6"/>
<dbReference type="Gene3D" id="3.10.310.70">
    <property type="match status" value="1"/>
</dbReference>
<dbReference type="CDD" id="cd01300">
    <property type="entry name" value="YtcJ_like"/>
    <property type="match status" value="1"/>
</dbReference>
<keyword evidence="4" id="KW-1185">Reference proteome</keyword>
<dbReference type="PANTHER" id="PTHR22642:SF2">
    <property type="entry name" value="PROTEIN LONG AFTER FAR-RED 3"/>
    <property type="match status" value="1"/>
</dbReference>
<dbReference type="Gene3D" id="2.30.40.10">
    <property type="entry name" value="Urease, subunit C, domain 1"/>
    <property type="match status" value="1"/>
</dbReference>
<name>A0A6M4INF6_9BACT</name>
<keyword evidence="3" id="KW-0378">Hydrolase</keyword>
<dbReference type="EMBL" id="CP053085">
    <property type="protein sequence ID" value="QJR36243.1"/>
    <property type="molecule type" value="Genomic_DNA"/>
</dbReference>
<keyword evidence="1" id="KW-0732">Signal</keyword>
<dbReference type="SUPFAM" id="SSF51338">
    <property type="entry name" value="Composite domain of metallo-dependent hydrolases"/>
    <property type="match status" value="1"/>
</dbReference>
<sequence>MIAFRTLLGAAVLAAPFGLFAQAAAPKAPADLIVTYARVYTADDARPLVEAFAVRDGRIAFVGSQREAAVLRGPNTRVVDAGGRTVIPGMVDAHAHFSGLAQTLRSVDLTGTNSLAEVIARVVAKSKSVPKGTWITGRGWDQNDWGVTDFPTHDALTAALPDHPVLLERVDGHAQYANMAAMKAAGVTAASKAPVGGQIIKDAKGNPTGVFVDNASDVLEKQVPAPTAAEYKSALKDAIALMHSWGLTGMHDAGATRAAIDTYEELAKAKELNLRLYVMIGDDKAALDHYFAKGPQSAMYDGQLWVRAVKLYADGAMGSRGAALLEPYSDDPNNSGLLKSTQEHIREVAERGLKAGFQVNTHAIGDRGNRVVLDAYEQALKTVPTADHRFRVEHAQILHYDDIPRFAQLGVIPSMQASHQTSDMYWIGKRLGPTRLYGAYAWQSLLQTGVVIPNGSDFPVEQVNPLISFHASIARQDARDWPAGGWFPEQKMSREDALRSMTIWPAYAGFQEASMGSLTAGKFADFVILDTDIMRVPAEMVMKARVVSTYVGGKAVYEAAK</sequence>
<dbReference type="Pfam" id="PF07969">
    <property type="entry name" value="Amidohydro_3"/>
    <property type="match status" value="1"/>
</dbReference>
<feature type="signal peptide" evidence="1">
    <location>
        <begin position="1"/>
        <end position="21"/>
    </location>
</feature>
<evidence type="ECO:0000259" key="2">
    <source>
        <dbReference type="Pfam" id="PF07969"/>
    </source>
</evidence>
<accession>A0A6M4INF6</accession>
<dbReference type="RefSeq" id="WP_171225678.1">
    <property type="nucleotide sequence ID" value="NZ_CP053085.1"/>
</dbReference>
<evidence type="ECO:0000256" key="1">
    <source>
        <dbReference type="SAM" id="SignalP"/>
    </source>
</evidence>
<dbReference type="InterPro" id="IPR011059">
    <property type="entry name" value="Metal-dep_hydrolase_composite"/>
</dbReference>
<protein>
    <submittedName>
        <fullName evidence="3">Amidohydrolase</fullName>
    </submittedName>
</protein>